<dbReference type="EMBL" id="CATOUU010000938">
    <property type="protein sequence ID" value="CAI9961197.1"/>
    <property type="molecule type" value="Genomic_DNA"/>
</dbReference>
<dbReference type="EMBL" id="CAXDID020000728">
    <property type="protein sequence ID" value="CAL6111971.1"/>
    <property type="molecule type" value="Genomic_DNA"/>
</dbReference>
<protein>
    <submittedName>
        <fullName evidence="1">Uncharacterized protein</fullName>
    </submittedName>
</protein>
<gene>
    <name evidence="1" type="ORF">HINF_LOCUS12549</name>
    <name evidence="2" type="ORF">HINF_LOCUS48842</name>
    <name evidence="3" type="ORF">HINF_LOCUS50558</name>
    <name evidence="4" type="ORF">HINF_LOCUS76819</name>
</gene>
<dbReference type="EMBL" id="CAXDID020000243">
    <property type="protein sequence ID" value="CAL6062993.1"/>
    <property type="molecule type" value="Genomic_DNA"/>
</dbReference>
<comment type="caution">
    <text evidence="1">The sequence shown here is derived from an EMBL/GenBank/DDBJ whole genome shotgun (WGS) entry which is preliminary data.</text>
</comment>
<reference evidence="3 5" key="2">
    <citation type="submission" date="2024-07" db="EMBL/GenBank/DDBJ databases">
        <authorList>
            <person name="Akdeniz Z."/>
        </authorList>
    </citation>
    <scope>NUCLEOTIDE SEQUENCE [LARGE SCALE GENOMIC DNA]</scope>
</reference>
<proteinExistence type="predicted"/>
<keyword evidence="5" id="KW-1185">Reference proteome</keyword>
<dbReference type="EMBL" id="CATOUU010000329">
    <property type="protein sequence ID" value="CAI9924904.1"/>
    <property type="molecule type" value="Genomic_DNA"/>
</dbReference>
<dbReference type="Proteomes" id="UP001642409">
    <property type="component" value="Unassembled WGS sequence"/>
</dbReference>
<evidence type="ECO:0000313" key="4">
    <source>
        <dbReference type="EMBL" id="CAL6111971.1"/>
    </source>
</evidence>
<organism evidence="1">
    <name type="scientific">Hexamita inflata</name>
    <dbReference type="NCBI Taxonomy" id="28002"/>
    <lineage>
        <taxon>Eukaryota</taxon>
        <taxon>Metamonada</taxon>
        <taxon>Diplomonadida</taxon>
        <taxon>Hexamitidae</taxon>
        <taxon>Hexamitinae</taxon>
        <taxon>Hexamita</taxon>
    </lineage>
</organism>
<evidence type="ECO:0000313" key="3">
    <source>
        <dbReference type="EMBL" id="CAL6062993.1"/>
    </source>
</evidence>
<evidence type="ECO:0000313" key="2">
    <source>
        <dbReference type="EMBL" id="CAI9961197.1"/>
    </source>
</evidence>
<name>A0AA86NTH4_9EUKA</name>
<sequence length="376" mass="43009">MKNKKKLLIAISIICGLLIASGATALVILIPLNTTVKTDQNSTNDTNSSIPANETNSSPAFIKYLKANKELYVWSHSLQAQIDGKPAWARLVTNYNSAFDNLLEFALYHGFKQLYLFAGSVEWDWEYSFSVHRLPEHDLFVEQLKKLYANNIEVNLVVYLNDDVNNLANWERIKDVAETIKAVNEVVPVKTLHLDQEPSQPQQYEALINMLSMANDIYPTSSTVKPLWTRQKMEDVAPFFSEAFNKTISAHNAESETKFEYFVDMVIDATDSSEMMAYSNEYAKIRSLSQFYVERTKVFGKPGTNIVETGFINQLPEAETLHYQFQKNPDEFFEFVSNMSETYGTVVVHDYMQYYFTLYCNSPQNWVGLGPPKTCK</sequence>
<dbReference type="AlphaFoldDB" id="A0AA86NTH4"/>
<evidence type="ECO:0000313" key="5">
    <source>
        <dbReference type="Proteomes" id="UP001642409"/>
    </source>
</evidence>
<accession>A0AA86NTH4</accession>
<evidence type="ECO:0000313" key="1">
    <source>
        <dbReference type="EMBL" id="CAI9924904.1"/>
    </source>
</evidence>
<reference evidence="1" key="1">
    <citation type="submission" date="2023-06" db="EMBL/GenBank/DDBJ databases">
        <authorList>
            <person name="Kurt Z."/>
        </authorList>
    </citation>
    <scope>NUCLEOTIDE SEQUENCE</scope>
</reference>